<organism evidence="2 3">
    <name type="scientific">Archangium gephyra</name>
    <dbReference type="NCBI Taxonomy" id="48"/>
    <lineage>
        <taxon>Bacteria</taxon>
        <taxon>Pseudomonadati</taxon>
        <taxon>Myxococcota</taxon>
        <taxon>Myxococcia</taxon>
        <taxon>Myxococcales</taxon>
        <taxon>Cystobacterineae</taxon>
        <taxon>Archangiaceae</taxon>
        <taxon>Archangium</taxon>
    </lineage>
</organism>
<evidence type="ECO:0000256" key="1">
    <source>
        <dbReference type="SAM" id="MobiDB-lite"/>
    </source>
</evidence>
<sequence length="54" mass="6317">MRSPAQKREVRPADQLGVHARHPTEQPFRRKVRPGRYVRSTRRVTSLGKWDPPA</sequence>
<evidence type="ECO:0000313" key="2">
    <source>
        <dbReference type="EMBL" id="AKJ04196.1"/>
    </source>
</evidence>
<feature type="compositionally biased region" description="Basic and acidic residues" evidence="1">
    <location>
        <begin position="1"/>
        <end position="12"/>
    </location>
</feature>
<gene>
    <name evidence="2" type="ORF">AA314_05822</name>
</gene>
<proteinExistence type="predicted"/>
<name>A0AAC8QB27_9BACT</name>
<dbReference type="Proteomes" id="UP000035579">
    <property type="component" value="Chromosome"/>
</dbReference>
<reference evidence="2 3" key="1">
    <citation type="submission" date="2015-05" db="EMBL/GenBank/DDBJ databases">
        <title>Genome assembly of Archangium gephyra DSM 2261.</title>
        <authorList>
            <person name="Sharma G."/>
            <person name="Subramanian S."/>
        </authorList>
    </citation>
    <scope>NUCLEOTIDE SEQUENCE [LARGE SCALE GENOMIC DNA]</scope>
    <source>
        <strain evidence="2 3">DSM 2261</strain>
    </source>
</reference>
<protein>
    <submittedName>
        <fullName evidence="2">Uncharacterized protein</fullName>
    </submittedName>
</protein>
<dbReference type="AlphaFoldDB" id="A0AAC8QB27"/>
<feature type="region of interest" description="Disordered" evidence="1">
    <location>
        <begin position="1"/>
        <end position="30"/>
    </location>
</feature>
<evidence type="ECO:0000313" key="3">
    <source>
        <dbReference type="Proteomes" id="UP000035579"/>
    </source>
</evidence>
<dbReference type="EMBL" id="CP011509">
    <property type="protein sequence ID" value="AKJ04196.1"/>
    <property type="molecule type" value="Genomic_DNA"/>
</dbReference>
<accession>A0AAC8QB27</accession>
<dbReference type="KEGG" id="age:AA314_05822"/>